<dbReference type="AlphaFoldDB" id="A0A4Q0SHI9"/>
<feature type="domain" description="Helix-turn-helix" evidence="2">
    <location>
        <begin position="15"/>
        <end position="64"/>
    </location>
</feature>
<reference evidence="3 4" key="1">
    <citation type="submission" date="2015-04" db="EMBL/GenBank/DDBJ databases">
        <title>Comparative genomics of rhizobia nodulating Arachis hypogaea in China.</title>
        <authorList>
            <person name="Li Y."/>
        </authorList>
    </citation>
    <scope>NUCLEOTIDE SEQUENCE [LARGE SCALE GENOMIC DNA]</scope>
    <source>
        <strain evidence="3 4">CCBAU 51787</strain>
    </source>
</reference>
<comment type="caution">
    <text evidence="3">The sequence shown here is derived from an EMBL/GenBank/DDBJ whole genome shotgun (WGS) entry which is preliminary data.</text>
</comment>
<name>A0A4Q0SHI9_9BRAD</name>
<evidence type="ECO:0000256" key="1">
    <source>
        <dbReference type="SAM" id="MobiDB-lite"/>
    </source>
</evidence>
<organism evidence="3 4">
    <name type="scientific">Bradyrhizobium zhanjiangense</name>
    <dbReference type="NCBI Taxonomy" id="1325107"/>
    <lineage>
        <taxon>Bacteria</taxon>
        <taxon>Pseudomonadati</taxon>
        <taxon>Pseudomonadota</taxon>
        <taxon>Alphaproteobacteria</taxon>
        <taxon>Hyphomicrobiales</taxon>
        <taxon>Nitrobacteraceae</taxon>
        <taxon>Bradyrhizobium</taxon>
    </lineage>
</organism>
<dbReference type="EMBL" id="LBJM01000064">
    <property type="protein sequence ID" value="RXH37960.1"/>
    <property type="molecule type" value="Genomic_DNA"/>
</dbReference>
<evidence type="ECO:0000313" key="4">
    <source>
        <dbReference type="Proteomes" id="UP000290565"/>
    </source>
</evidence>
<dbReference type="Pfam" id="PF12728">
    <property type="entry name" value="HTH_17"/>
    <property type="match status" value="1"/>
</dbReference>
<feature type="region of interest" description="Disordered" evidence="1">
    <location>
        <begin position="64"/>
        <end position="87"/>
    </location>
</feature>
<dbReference type="Proteomes" id="UP000290565">
    <property type="component" value="Unassembled WGS sequence"/>
</dbReference>
<evidence type="ECO:0000313" key="3">
    <source>
        <dbReference type="EMBL" id="RXH37960.1"/>
    </source>
</evidence>
<gene>
    <name evidence="3" type="ORF">XH94_23865</name>
</gene>
<protein>
    <recommendedName>
        <fullName evidence="2">Helix-turn-helix domain-containing protein</fullName>
    </recommendedName>
</protein>
<sequence length="87" mass="9382">MQMPIDLDELSAYQLLSTAEVAGVLHISPGSVRKAEKDGRLRAIKGFRVLYFSVTAVREFVKANGNPSSTAPVSENPDGNAGSMEMR</sequence>
<evidence type="ECO:0000259" key="2">
    <source>
        <dbReference type="Pfam" id="PF12728"/>
    </source>
</evidence>
<proteinExistence type="predicted"/>
<accession>A0A4Q0SHI9</accession>
<dbReference type="InterPro" id="IPR041657">
    <property type="entry name" value="HTH_17"/>
</dbReference>